<dbReference type="Proteomes" id="UP000076842">
    <property type="component" value="Unassembled WGS sequence"/>
</dbReference>
<organism evidence="1 2">
    <name type="scientific">Calocera cornea HHB12733</name>
    <dbReference type="NCBI Taxonomy" id="1353952"/>
    <lineage>
        <taxon>Eukaryota</taxon>
        <taxon>Fungi</taxon>
        <taxon>Dikarya</taxon>
        <taxon>Basidiomycota</taxon>
        <taxon>Agaricomycotina</taxon>
        <taxon>Dacrymycetes</taxon>
        <taxon>Dacrymycetales</taxon>
        <taxon>Dacrymycetaceae</taxon>
        <taxon>Calocera</taxon>
    </lineage>
</organism>
<proteinExistence type="predicted"/>
<sequence length="108" mass="12225">ALSEVGVANERWKAEYGLVYKFRSCFGREFLVLNDPLALQAVLKGQNDSFLMEKSFREFVRLVAGEGVVYAQGVEHVRQKRLLQPAFTPSFIKTLTPTFATCAYRVCT</sequence>
<keyword evidence="2" id="KW-1185">Reference proteome</keyword>
<gene>
    <name evidence="1" type="ORF">CALCODRAFT_406739</name>
</gene>
<dbReference type="Gene3D" id="1.10.630.10">
    <property type="entry name" value="Cytochrome P450"/>
    <property type="match status" value="1"/>
</dbReference>
<protein>
    <recommendedName>
        <fullName evidence="3">Cytochrome P450</fullName>
    </recommendedName>
</protein>
<evidence type="ECO:0000313" key="2">
    <source>
        <dbReference type="Proteomes" id="UP000076842"/>
    </source>
</evidence>
<dbReference type="EMBL" id="KV424005">
    <property type="protein sequence ID" value="KZT54888.1"/>
    <property type="molecule type" value="Genomic_DNA"/>
</dbReference>
<dbReference type="GO" id="GO:0004497">
    <property type="term" value="F:monooxygenase activity"/>
    <property type="evidence" value="ECO:0007669"/>
    <property type="project" value="InterPro"/>
</dbReference>
<evidence type="ECO:0008006" key="3">
    <source>
        <dbReference type="Google" id="ProtNLM"/>
    </source>
</evidence>
<feature type="non-terminal residue" evidence="1">
    <location>
        <position position="1"/>
    </location>
</feature>
<evidence type="ECO:0000313" key="1">
    <source>
        <dbReference type="EMBL" id="KZT54888.1"/>
    </source>
</evidence>
<dbReference type="InParanoid" id="A0A165EHN6"/>
<reference evidence="1 2" key="1">
    <citation type="journal article" date="2016" name="Mol. Biol. Evol.">
        <title>Comparative Genomics of Early-Diverging Mushroom-Forming Fungi Provides Insights into the Origins of Lignocellulose Decay Capabilities.</title>
        <authorList>
            <person name="Nagy L.G."/>
            <person name="Riley R."/>
            <person name="Tritt A."/>
            <person name="Adam C."/>
            <person name="Daum C."/>
            <person name="Floudas D."/>
            <person name="Sun H."/>
            <person name="Yadav J.S."/>
            <person name="Pangilinan J."/>
            <person name="Larsson K.H."/>
            <person name="Matsuura K."/>
            <person name="Barry K."/>
            <person name="Labutti K."/>
            <person name="Kuo R."/>
            <person name="Ohm R.A."/>
            <person name="Bhattacharya S.S."/>
            <person name="Shirouzu T."/>
            <person name="Yoshinaga Y."/>
            <person name="Martin F.M."/>
            <person name="Grigoriev I.V."/>
            <person name="Hibbett D.S."/>
        </authorList>
    </citation>
    <scope>NUCLEOTIDE SEQUENCE [LARGE SCALE GENOMIC DNA]</scope>
    <source>
        <strain evidence="1 2">HHB12733</strain>
    </source>
</reference>
<dbReference type="GO" id="GO:0020037">
    <property type="term" value="F:heme binding"/>
    <property type="evidence" value="ECO:0007669"/>
    <property type="project" value="InterPro"/>
</dbReference>
<dbReference type="SUPFAM" id="SSF48264">
    <property type="entry name" value="Cytochrome P450"/>
    <property type="match status" value="1"/>
</dbReference>
<dbReference type="GO" id="GO:0016705">
    <property type="term" value="F:oxidoreductase activity, acting on paired donors, with incorporation or reduction of molecular oxygen"/>
    <property type="evidence" value="ECO:0007669"/>
    <property type="project" value="InterPro"/>
</dbReference>
<name>A0A165EHN6_9BASI</name>
<dbReference type="AlphaFoldDB" id="A0A165EHN6"/>
<dbReference type="GO" id="GO:0005506">
    <property type="term" value="F:iron ion binding"/>
    <property type="evidence" value="ECO:0007669"/>
    <property type="project" value="InterPro"/>
</dbReference>
<dbReference type="InterPro" id="IPR036396">
    <property type="entry name" value="Cyt_P450_sf"/>
</dbReference>
<feature type="non-terminal residue" evidence="1">
    <location>
        <position position="108"/>
    </location>
</feature>
<accession>A0A165EHN6</accession>
<dbReference type="OrthoDB" id="1470350at2759"/>
<dbReference type="STRING" id="1353952.A0A165EHN6"/>